<evidence type="ECO:0000313" key="5">
    <source>
        <dbReference type="EMBL" id="CAG2218502.1"/>
    </source>
</evidence>
<feature type="signal peptide" evidence="3">
    <location>
        <begin position="1"/>
        <end position="19"/>
    </location>
</feature>
<dbReference type="SMART" id="SM00034">
    <property type="entry name" value="CLECT"/>
    <property type="match status" value="1"/>
</dbReference>
<keyword evidence="3" id="KW-0732">Signal</keyword>
<dbReference type="CDD" id="cd00037">
    <property type="entry name" value="CLECT"/>
    <property type="match status" value="1"/>
</dbReference>
<keyword evidence="2" id="KW-0175">Coiled coil</keyword>
<evidence type="ECO:0000313" key="6">
    <source>
        <dbReference type="Proteomes" id="UP000683360"/>
    </source>
</evidence>
<protein>
    <recommendedName>
        <fullName evidence="4">C-type lectin domain-containing protein</fullName>
    </recommendedName>
</protein>
<dbReference type="Pfam" id="PF00059">
    <property type="entry name" value="Lectin_C"/>
    <property type="match status" value="1"/>
</dbReference>
<dbReference type="InterPro" id="IPR001304">
    <property type="entry name" value="C-type_lectin-like"/>
</dbReference>
<feature type="domain" description="C-type lectin" evidence="4">
    <location>
        <begin position="75"/>
        <end position="189"/>
    </location>
</feature>
<organism evidence="5 6">
    <name type="scientific">Mytilus edulis</name>
    <name type="common">Blue mussel</name>
    <dbReference type="NCBI Taxonomy" id="6550"/>
    <lineage>
        <taxon>Eukaryota</taxon>
        <taxon>Metazoa</taxon>
        <taxon>Spiralia</taxon>
        <taxon>Lophotrochozoa</taxon>
        <taxon>Mollusca</taxon>
        <taxon>Bivalvia</taxon>
        <taxon>Autobranchia</taxon>
        <taxon>Pteriomorphia</taxon>
        <taxon>Mytilida</taxon>
        <taxon>Mytiloidea</taxon>
        <taxon>Mytilidae</taxon>
        <taxon>Mytilinae</taxon>
        <taxon>Mytilus</taxon>
    </lineage>
</organism>
<accession>A0A8S3SI94</accession>
<dbReference type="InterPro" id="IPR050111">
    <property type="entry name" value="C-type_lectin/snaclec_domain"/>
</dbReference>
<dbReference type="InterPro" id="IPR016187">
    <property type="entry name" value="CTDL_fold"/>
</dbReference>
<dbReference type="EMBL" id="CAJPWZ010001599">
    <property type="protein sequence ID" value="CAG2218502.1"/>
    <property type="molecule type" value="Genomic_DNA"/>
</dbReference>
<dbReference type="InterPro" id="IPR016186">
    <property type="entry name" value="C-type_lectin-like/link_sf"/>
</dbReference>
<proteinExistence type="predicted"/>
<dbReference type="AlphaFoldDB" id="A0A8S3SI94"/>
<dbReference type="PROSITE" id="PS00615">
    <property type="entry name" value="C_TYPE_LECTIN_1"/>
    <property type="match status" value="1"/>
</dbReference>
<evidence type="ECO:0000256" key="2">
    <source>
        <dbReference type="SAM" id="Coils"/>
    </source>
</evidence>
<dbReference type="PANTHER" id="PTHR22803">
    <property type="entry name" value="MANNOSE, PHOSPHOLIPASE, LECTIN RECEPTOR RELATED"/>
    <property type="match status" value="1"/>
</dbReference>
<dbReference type="PROSITE" id="PS50041">
    <property type="entry name" value="C_TYPE_LECTIN_2"/>
    <property type="match status" value="1"/>
</dbReference>
<gene>
    <name evidence="5" type="ORF">MEDL_32008</name>
</gene>
<dbReference type="InterPro" id="IPR018378">
    <property type="entry name" value="C-type_lectin_CS"/>
</dbReference>
<dbReference type="SUPFAM" id="SSF56436">
    <property type="entry name" value="C-type lectin-like"/>
    <property type="match status" value="1"/>
</dbReference>
<feature type="coiled-coil region" evidence="2">
    <location>
        <begin position="30"/>
        <end position="57"/>
    </location>
</feature>
<name>A0A8S3SI94_MYTED</name>
<dbReference type="Proteomes" id="UP000683360">
    <property type="component" value="Unassembled WGS sequence"/>
</dbReference>
<reference evidence="5" key="1">
    <citation type="submission" date="2021-03" db="EMBL/GenBank/DDBJ databases">
        <authorList>
            <person name="Bekaert M."/>
        </authorList>
    </citation>
    <scope>NUCLEOTIDE SEQUENCE</scope>
</reference>
<evidence type="ECO:0000259" key="4">
    <source>
        <dbReference type="PROSITE" id="PS50041"/>
    </source>
</evidence>
<keyword evidence="1" id="KW-1015">Disulfide bond</keyword>
<dbReference type="OrthoDB" id="6143316at2759"/>
<dbReference type="Gene3D" id="3.10.100.10">
    <property type="entry name" value="Mannose-Binding Protein A, subunit A"/>
    <property type="match status" value="1"/>
</dbReference>
<feature type="chain" id="PRO_5035833839" description="C-type lectin domain-containing protein" evidence="3">
    <location>
        <begin position="20"/>
        <end position="193"/>
    </location>
</feature>
<keyword evidence="6" id="KW-1185">Reference proteome</keyword>
<comment type="caution">
    <text evidence="5">The sequence shown here is derived from an EMBL/GenBank/DDBJ whole genome shotgun (WGS) entry which is preliminary data.</text>
</comment>
<sequence length="193" mass="22840">MDFQFGFALLLSVSTGVLSFPFITKSKSEVVNMRGRIGQLKNKLETMDQKLTSLESDFSWLGHNFTVLERKWYKHNGHCYYYSEDKTDWFKAENNCRQLGGYMVKFDEKTESDEISSKRPIKNTHYWIGLSDLNEGEYRWSYDQTKAIFFPWEHGWGAKGTNNNCVAFRYGLAEWVDFPCHRQYQYICEVDFC</sequence>
<evidence type="ECO:0000256" key="3">
    <source>
        <dbReference type="SAM" id="SignalP"/>
    </source>
</evidence>
<evidence type="ECO:0000256" key="1">
    <source>
        <dbReference type="ARBA" id="ARBA00023157"/>
    </source>
</evidence>